<dbReference type="GO" id="GO:0015562">
    <property type="term" value="F:efflux transmembrane transporter activity"/>
    <property type="evidence" value="ECO:0007669"/>
    <property type="project" value="InterPro"/>
</dbReference>
<gene>
    <name evidence="4" type="primary">cmeC</name>
</gene>
<keyword evidence="2" id="KW-0812">Transmembrane</keyword>
<evidence type="ECO:0000256" key="1">
    <source>
        <dbReference type="ARBA" id="ARBA00007613"/>
    </source>
</evidence>
<keyword evidence="2" id="KW-0472">Membrane</keyword>
<dbReference type="EMBL" id="FJ797675">
    <property type="protein sequence ID" value="ACN91210.1"/>
    <property type="molecule type" value="Genomic_DNA"/>
</dbReference>
<feature type="coiled-coil region" evidence="3">
    <location>
        <begin position="179"/>
        <end position="237"/>
    </location>
</feature>
<comment type="similarity">
    <text evidence="1 2">Belongs to the outer membrane factor (OMF) (TC 1.B.17) family.</text>
</comment>
<evidence type="ECO:0000256" key="3">
    <source>
        <dbReference type="SAM" id="Coils"/>
    </source>
</evidence>
<dbReference type="AlphaFoldDB" id="C0M192"/>
<keyword evidence="2" id="KW-1134">Transmembrane beta strand</keyword>
<evidence type="ECO:0000256" key="2">
    <source>
        <dbReference type="RuleBase" id="RU362097"/>
    </source>
</evidence>
<dbReference type="Gene3D" id="1.20.1600.10">
    <property type="entry name" value="Outer membrane efflux proteins (OEP)"/>
    <property type="match status" value="1"/>
</dbReference>
<dbReference type="InterPro" id="IPR003423">
    <property type="entry name" value="OMP_efflux"/>
</dbReference>
<keyword evidence="2" id="KW-0564">Palmitate</keyword>
<accession>C0M192</accession>
<sequence>MKKEVKNMHKLIVLVSCFLITACSLKPNLEIKDVNYTKSLDQNISINKQWWKTFDDNYLNILVEQALKNNNDLQIAYINLQKAYEALGIARSDLLPKLDGSASGARAKTSINAPSNKSNDFVYGNDFNMGLNLSYEVDLWGKYRDGYGASKAKLQASEFDYESARLSLISNVVKTYFNLASLSEQVKILEETTQSYQKTCELKLEHFKLGVISEYELNKFKAELENSRVLLTNAKIQKEANTKALKILTSNDIDDILYNSIEYKKIGQYELSIPEGIGSEILLQRPDVQASLKILEEKNYLVGVARTAFLPNLSLTGLLGFQSNDLDLLVKHGSNTWNVAGNFAMPIFHWGEIMNNVNIAKLTKDEAFLQYENTLKTAFGEIRLALFNRQSYYENEQNYKNLFLAQSKIYEISTLRYENGMINLADFLQDQRNYLNAKLSYTNSSYELANSIVDVMKAFGGGFNAKEESKENIEAMEKNLKENFYNN</sequence>
<organism evidence="4">
    <name type="scientific">Campylobacter lari</name>
    <dbReference type="NCBI Taxonomy" id="201"/>
    <lineage>
        <taxon>Bacteria</taxon>
        <taxon>Pseudomonadati</taxon>
        <taxon>Campylobacterota</taxon>
        <taxon>Epsilonproteobacteria</taxon>
        <taxon>Campylobacterales</taxon>
        <taxon>Campylobacteraceae</taxon>
        <taxon>Campylobacter</taxon>
    </lineage>
</organism>
<dbReference type="Pfam" id="PF02321">
    <property type="entry name" value="OEP"/>
    <property type="match status" value="2"/>
</dbReference>
<dbReference type="PROSITE" id="PS51257">
    <property type="entry name" value="PROKAR_LIPOPROTEIN"/>
    <property type="match status" value="1"/>
</dbReference>
<dbReference type="PANTHER" id="PTHR30203">
    <property type="entry name" value="OUTER MEMBRANE CATION EFFLUX PROTEIN"/>
    <property type="match status" value="1"/>
</dbReference>
<dbReference type="InterPro" id="IPR010131">
    <property type="entry name" value="MdtP/NodT-like"/>
</dbReference>
<comment type="subcellular location">
    <subcellularLocation>
        <location evidence="2">Cell membrane</location>
        <topology evidence="2">Lipid-anchor</topology>
    </subcellularLocation>
</comment>
<dbReference type="NCBIfam" id="TIGR01845">
    <property type="entry name" value="outer_NodT"/>
    <property type="match status" value="1"/>
</dbReference>
<proteinExistence type="inferred from homology"/>
<keyword evidence="2" id="KW-0449">Lipoprotein</keyword>
<keyword evidence="3" id="KW-0175">Coiled coil</keyword>
<reference evidence="4" key="1">
    <citation type="journal article" date="2010" name="Foodborne Pathog. Dis.">
        <title>Contribution of the multidrug efflux transporter CmeABC to antibiotic resistance in different Campylobacter species.</title>
        <authorList>
            <person name="Guo B."/>
            <person name="Lin J."/>
            <person name="Reynolds D.L."/>
            <person name="Zhang Q."/>
        </authorList>
    </citation>
    <scope>NUCLEOTIDE SEQUENCE</scope>
    <source>
        <strain evidence="4">3121</strain>
    </source>
</reference>
<evidence type="ECO:0000313" key="4">
    <source>
        <dbReference type="EMBL" id="ACN91210.1"/>
    </source>
</evidence>
<dbReference type="GO" id="GO:0005886">
    <property type="term" value="C:plasma membrane"/>
    <property type="evidence" value="ECO:0007669"/>
    <property type="project" value="UniProtKB-SubCell"/>
</dbReference>
<protein>
    <submittedName>
        <fullName evidence="4">CmeC</fullName>
    </submittedName>
</protein>
<dbReference type="SUPFAM" id="SSF56954">
    <property type="entry name" value="Outer membrane efflux proteins (OEP)"/>
    <property type="match status" value="1"/>
</dbReference>
<name>C0M192_CAMLA</name>